<evidence type="ECO:0000313" key="3">
    <source>
        <dbReference type="Proteomes" id="UP001607302"/>
    </source>
</evidence>
<feature type="compositionally biased region" description="Basic residues" evidence="1">
    <location>
        <begin position="1"/>
        <end position="31"/>
    </location>
</feature>
<keyword evidence="3" id="KW-1185">Reference proteome</keyword>
<accession>A0ABD2AYU4</accession>
<proteinExistence type="predicted"/>
<evidence type="ECO:0000256" key="1">
    <source>
        <dbReference type="SAM" id="MobiDB-lite"/>
    </source>
</evidence>
<sequence>MRMRMRTRMRMRMRMRTRTRTRTRTRMRVERRRSCDERPQSTQHRPAKIAWNTAGIYYPHGCSMRWRPPLGQEVRAVRGSKEHSFTGAEIYFEGGRSDFLRTQGDRTNANGSSMLNRIHSFLDT</sequence>
<organism evidence="2 3">
    <name type="scientific">Vespula squamosa</name>
    <name type="common">Southern yellow jacket</name>
    <name type="synonym">Wasp</name>
    <dbReference type="NCBI Taxonomy" id="30214"/>
    <lineage>
        <taxon>Eukaryota</taxon>
        <taxon>Metazoa</taxon>
        <taxon>Ecdysozoa</taxon>
        <taxon>Arthropoda</taxon>
        <taxon>Hexapoda</taxon>
        <taxon>Insecta</taxon>
        <taxon>Pterygota</taxon>
        <taxon>Neoptera</taxon>
        <taxon>Endopterygota</taxon>
        <taxon>Hymenoptera</taxon>
        <taxon>Apocrita</taxon>
        <taxon>Aculeata</taxon>
        <taxon>Vespoidea</taxon>
        <taxon>Vespidae</taxon>
        <taxon>Vespinae</taxon>
        <taxon>Vespula</taxon>
    </lineage>
</organism>
<reference evidence="2 3" key="1">
    <citation type="journal article" date="2024" name="Ann. Entomol. Soc. Am.">
        <title>Genomic analyses of the southern and eastern yellowjacket wasps (Hymenoptera: Vespidae) reveal evolutionary signatures of social life.</title>
        <authorList>
            <person name="Catto M.A."/>
            <person name="Caine P.B."/>
            <person name="Orr S.E."/>
            <person name="Hunt B.G."/>
            <person name="Goodisman M.A.D."/>
        </authorList>
    </citation>
    <scope>NUCLEOTIDE SEQUENCE [LARGE SCALE GENOMIC DNA]</scope>
    <source>
        <strain evidence="2">233</strain>
        <tissue evidence="2">Head and thorax</tissue>
    </source>
</reference>
<comment type="caution">
    <text evidence="2">The sequence shown here is derived from an EMBL/GenBank/DDBJ whole genome shotgun (WGS) entry which is preliminary data.</text>
</comment>
<dbReference type="AlphaFoldDB" id="A0ABD2AYU4"/>
<dbReference type="EMBL" id="JAUDFV010000138">
    <property type="protein sequence ID" value="KAL2725541.1"/>
    <property type="molecule type" value="Genomic_DNA"/>
</dbReference>
<evidence type="ECO:0000313" key="2">
    <source>
        <dbReference type="EMBL" id="KAL2725541.1"/>
    </source>
</evidence>
<gene>
    <name evidence="2" type="ORF">V1478_008214</name>
</gene>
<dbReference type="Proteomes" id="UP001607302">
    <property type="component" value="Unassembled WGS sequence"/>
</dbReference>
<feature type="region of interest" description="Disordered" evidence="1">
    <location>
        <begin position="1"/>
        <end position="44"/>
    </location>
</feature>
<protein>
    <submittedName>
        <fullName evidence="2">Uncharacterized protein</fullName>
    </submittedName>
</protein>
<name>A0ABD2AYU4_VESSQ</name>